<protein>
    <submittedName>
        <fullName evidence="9">MMPL family transporter</fullName>
    </submittedName>
</protein>
<evidence type="ECO:0000256" key="1">
    <source>
        <dbReference type="ARBA" id="ARBA00004651"/>
    </source>
</evidence>
<dbReference type="InterPro" id="IPR004869">
    <property type="entry name" value="MMPL_dom"/>
</dbReference>
<evidence type="ECO:0000259" key="8">
    <source>
        <dbReference type="PROSITE" id="PS50156"/>
    </source>
</evidence>
<comment type="subcellular location">
    <subcellularLocation>
        <location evidence="1">Cell membrane</location>
        <topology evidence="1">Multi-pass membrane protein</topology>
    </subcellularLocation>
</comment>
<keyword evidence="10" id="KW-1185">Reference proteome</keyword>
<evidence type="ECO:0000256" key="7">
    <source>
        <dbReference type="SAM" id="Phobius"/>
    </source>
</evidence>
<organism evidence="9 10">
    <name type="scientific">Streptomyces sodiiphilus</name>
    <dbReference type="NCBI Taxonomy" id="226217"/>
    <lineage>
        <taxon>Bacteria</taxon>
        <taxon>Bacillati</taxon>
        <taxon>Actinomycetota</taxon>
        <taxon>Actinomycetes</taxon>
        <taxon>Kitasatosporales</taxon>
        <taxon>Streptomycetaceae</taxon>
        <taxon>Streptomyces</taxon>
    </lineage>
</organism>
<dbReference type="RefSeq" id="WP_344259729.1">
    <property type="nucleotide sequence ID" value="NZ_BAAAMJ010000010.1"/>
</dbReference>
<feature type="region of interest" description="Disordered" evidence="6">
    <location>
        <begin position="726"/>
        <end position="745"/>
    </location>
</feature>
<reference evidence="10" key="1">
    <citation type="journal article" date="2019" name="Int. J. Syst. Evol. Microbiol.">
        <title>The Global Catalogue of Microorganisms (GCM) 10K type strain sequencing project: providing services to taxonomists for standard genome sequencing and annotation.</title>
        <authorList>
            <consortium name="The Broad Institute Genomics Platform"/>
            <consortium name="The Broad Institute Genome Sequencing Center for Infectious Disease"/>
            <person name="Wu L."/>
            <person name="Ma J."/>
        </authorList>
    </citation>
    <scope>NUCLEOTIDE SEQUENCE [LARGE SCALE GENOMIC DNA]</scope>
    <source>
        <strain evidence="10">JCM 13581</strain>
    </source>
</reference>
<dbReference type="EMBL" id="BAAAMJ010000010">
    <property type="protein sequence ID" value="GAA1906030.1"/>
    <property type="molecule type" value="Genomic_DNA"/>
</dbReference>
<dbReference type="Proteomes" id="UP001501303">
    <property type="component" value="Unassembled WGS sequence"/>
</dbReference>
<dbReference type="Pfam" id="PF03176">
    <property type="entry name" value="MMPL"/>
    <property type="match status" value="2"/>
</dbReference>
<evidence type="ECO:0000256" key="6">
    <source>
        <dbReference type="SAM" id="MobiDB-lite"/>
    </source>
</evidence>
<accession>A0ABP5A8J2</accession>
<evidence type="ECO:0000313" key="9">
    <source>
        <dbReference type="EMBL" id="GAA1906030.1"/>
    </source>
</evidence>
<evidence type="ECO:0000256" key="4">
    <source>
        <dbReference type="ARBA" id="ARBA00022989"/>
    </source>
</evidence>
<dbReference type="InterPro" id="IPR050545">
    <property type="entry name" value="Mycobact_MmpL"/>
</dbReference>
<evidence type="ECO:0000256" key="2">
    <source>
        <dbReference type="ARBA" id="ARBA00022475"/>
    </source>
</evidence>
<feature type="transmembrane region" description="Helical" evidence="7">
    <location>
        <begin position="238"/>
        <end position="258"/>
    </location>
</feature>
<feature type="transmembrane region" description="Helical" evidence="7">
    <location>
        <begin position="286"/>
        <end position="308"/>
    </location>
</feature>
<name>A0ABP5A8J2_9ACTN</name>
<feature type="transmembrane region" description="Helical" evidence="7">
    <location>
        <begin position="681"/>
        <end position="705"/>
    </location>
</feature>
<keyword evidence="2" id="KW-1003">Cell membrane</keyword>
<feature type="transmembrane region" description="Helical" evidence="7">
    <location>
        <begin position="603"/>
        <end position="624"/>
    </location>
</feature>
<keyword evidence="5 7" id="KW-0472">Membrane</keyword>
<feature type="transmembrane region" description="Helical" evidence="7">
    <location>
        <begin position="23"/>
        <end position="43"/>
    </location>
</feature>
<dbReference type="PROSITE" id="PS50156">
    <property type="entry name" value="SSD"/>
    <property type="match status" value="1"/>
</dbReference>
<dbReference type="PANTHER" id="PTHR33406:SF13">
    <property type="entry name" value="MEMBRANE PROTEIN YDFJ"/>
    <property type="match status" value="1"/>
</dbReference>
<gene>
    <name evidence="9" type="ORF">GCM10009716_14980</name>
</gene>
<feature type="domain" description="SSD" evidence="8">
    <location>
        <begin position="204"/>
        <end position="336"/>
    </location>
</feature>
<feature type="transmembrane region" description="Helical" evidence="7">
    <location>
        <begin position="371"/>
        <end position="391"/>
    </location>
</feature>
<sequence length="745" mass="77929">MTTKPGLAVAIGDWSARHRKTAVLGWLLFVVLATALGGAAGAVQSTEVQNGVGESGRAVEILADAGLTQPAAESVFLHSDSFTTDDPRFRAAVRDAVAAVEASGEATGVHSPYDTGAISEDGRSALVDFVMTGDREDAAERVDPVLEAVAKTQQAHPELLIEPFGEASGQKNYNDLFADDFQRAEWTVVPLALGILLVVFGALVAAVLPVILALTAFMGAFGLLALTSHVLLPTDENAAAVMLLVGLAVGVDYCLFYLRREREERAAGHDNATALRIAAATSGHSVLVSGLTVIVAMAGMFLTGIATFKAMGMAAIMVVVVAVLGSVTVLPALLSMLGDRVGKGRIPLLSREPKPDQEAGSRMWRAVLTRVLDRPLLAAGLATAFLLALAAPLTGMRTAELTAAQELPRDNPVVLTAERIEQAFPGSPLPARIVVAAPDVEGPAMRQALADFEREALATGRVHAPVNVSLHAGEGVAVIDVSLAGAGTDEVSEEALRTLRETVIPATLGAVDGAETAVTGATAVSVDFSEQLNRSVIPVFALVLALSFVLMLLSFRSLVISVTAVALNLLSVGAAYGVLVLIFQHGVGASLLGTYAVGAIQPWMPLFLFVILFGLSMDYHVFVLSRVKEAHDAGASTRDSIQRGIVSTAGVVTSAAVIMVGIFSVFGMLSVVSMKQIGVGLAAAVLIDATVIRGVLLPAVMALLGERNWYLPRWMERLPDLSVRETAPERPAPAAVEPEREPVRS</sequence>
<feature type="transmembrane region" description="Helical" evidence="7">
    <location>
        <begin position="535"/>
        <end position="555"/>
    </location>
</feature>
<dbReference type="PANTHER" id="PTHR33406">
    <property type="entry name" value="MEMBRANE PROTEIN MJ1562-RELATED"/>
    <property type="match status" value="1"/>
</dbReference>
<feature type="transmembrane region" description="Helical" evidence="7">
    <location>
        <begin position="193"/>
        <end position="226"/>
    </location>
</feature>
<proteinExistence type="predicted"/>
<evidence type="ECO:0000256" key="5">
    <source>
        <dbReference type="ARBA" id="ARBA00023136"/>
    </source>
</evidence>
<evidence type="ECO:0000313" key="10">
    <source>
        <dbReference type="Proteomes" id="UP001501303"/>
    </source>
</evidence>
<keyword evidence="3 7" id="KW-0812">Transmembrane</keyword>
<comment type="caution">
    <text evidence="9">The sequence shown here is derived from an EMBL/GenBank/DDBJ whole genome shotgun (WGS) entry which is preliminary data.</text>
</comment>
<dbReference type="SUPFAM" id="SSF82866">
    <property type="entry name" value="Multidrug efflux transporter AcrB transmembrane domain"/>
    <property type="match status" value="2"/>
</dbReference>
<evidence type="ECO:0000256" key="3">
    <source>
        <dbReference type="ARBA" id="ARBA00022692"/>
    </source>
</evidence>
<feature type="transmembrane region" description="Helical" evidence="7">
    <location>
        <begin position="645"/>
        <end position="669"/>
    </location>
</feature>
<feature type="transmembrane region" description="Helical" evidence="7">
    <location>
        <begin position="314"/>
        <end position="337"/>
    </location>
</feature>
<dbReference type="Gene3D" id="1.20.1640.10">
    <property type="entry name" value="Multidrug efflux transporter AcrB transmembrane domain"/>
    <property type="match status" value="2"/>
</dbReference>
<feature type="transmembrane region" description="Helical" evidence="7">
    <location>
        <begin position="562"/>
        <end position="583"/>
    </location>
</feature>
<dbReference type="InterPro" id="IPR000731">
    <property type="entry name" value="SSD"/>
</dbReference>
<keyword evidence="4 7" id="KW-1133">Transmembrane helix</keyword>